<proteinExistence type="inferred from homology"/>
<dbReference type="OMA" id="NCVINPK"/>
<comment type="subunit">
    <text evidence="9">Component of the translation initiation factor 2B (eIF2B) complex which is a heterodecamer of two sets of five different subunits: alpha, beta, gamma, delta and epsilon. Subunits alpha, beta and delta comprise a regulatory subcomplex and subunits epsilon and gamma comprise a catalytic subcomplex. Within the complex, the hexameric regulatory complex resides at the center, with the two heterodimeric catalytic subcomplexes bound on opposite sides.</text>
</comment>
<dbReference type="AlphaFoldDB" id="T1JJZ0"/>
<evidence type="ECO:0000256" key="1">
    <source>
        <dbReference type="ARBA" id="ARBA00004514"/>
    </source>
</evidence>
<feature type="domain" description="EIF2B subunit epsilon/gamma LbH" evidence="11">
    <location>
        <begin position="346"/>
        <end position="440"/>
    </location>
</feature>
<dbReference type="HOGENOM" id="CLU_016743_0_0_1"/>
<sequence length="457" mass="50657">MKSHEVKMSWKAEFQAVVMALGKGSRMTDLTANCPKSLLPVANYPMVWYPLHLLQTAGFEEAIVITSESSKIRTQKELAGKLKIRLDIVEINDDEWGTVESLVHVADKIKSDVLVVSCDLITDVDLYKFAELHRVQDSTLTALFTPISNEVKLAAPGSKTKPHLELDFVALDSETSQLLMICSEADLDDTISFRRNILERHPNCTVYSKLMDAHLYLMKKSVLDDLVKKHLLIVVFFLNFSSIKGELVPSLIEEQFKSLNSSGNHLSANKFNFQTISSDAFHALSSDEILQTLTEDYGTHSNRLTCFGCVMDAPFCIRANTLSSYFEANKKVMQSATPMQSTRIDATVQKAQNSRIDNVSFIGAQTSIGDKSRLNRSVVGQNCQIGPNCQVSNCVIMNNVIIGNGCNLEGCIVADEVNIGVKCNLKDCLITARVVVESSVKSTRELIADAQQMMEIE</sequence>
<dbReference type="PANTHER" id="PTHR45989:SF1">
    <property type="entry name" value="TRANSLATION INITIATION FACTOR EIF-2B SUBUNIT GAMMA"/>
    <property type="match status" value="1"/>
</dbReference>
<dbReference type="Pfam" id="PF00483">
    <property type="entry name" value="NTP_transferase"/>
    <property type="match status" value="1"/>
</dbReference>
<evidence type="ECO:0000259" key="11">
    <source>
        <dbReference type="Pfam" id="PF25084"/>
    </source>
</evidence>
<comment type="function">
    <text evidence="8">Acts as a component of the translation initiation factor 2B (eIF2B) complex, which catalyzes the exchange of GDP for GTP on the eukaryotic initiation factor 2 (eIF2) complex gamma subunit. Its guanine nucleotide exchange factor activity is repressed when bound to eIF2 complex phosphorylated on the alpha subunit, thereby limiting the amount of methionyl-initiator methionine tRNA available to the ribosome and consequently global translation is repressed.</text>
</comment>
<comment type="subcellular location">
    <subcellularLocation>
        <location evidence="1">Cytoplasm</location>
        <location evidence="1">Cytosol</location>
    </subcellularLocation>
</comment>
<dbReference type="InterPro" id="IPR005835">
    <property type="entry name" value="NTP_transferase_dom"/>
</dbReference>
<dbReference type="InterPro" id="IPR029044">
    <property type="entry name" value="Nucleotide-diphossugar_trans"/>
</dbReference>
<evidence type="ECO:0000256" key="3">
    <source>
        <dbReference type="ARBA" id="ARBA00022490"/>
    </source>
</evidence>
<evidence type="ECO:0000256" key="9">
    <source>
        <dbReference type="ARBA" id="ARBA00046432"/>
    </source>
</evidence>
<evidence type="ECO:0000256" key="6">
    <source>
        <dbReference type="ARBA" id="ARBA00044196"/>
    </source>
</evidence>
<dbReference type="GO" id="GO:0003743">
    <property type="term" value="F:translation initiation factor activity"/>
    <property type="evidence" value="ECO:0007669"/>
    <property type="project" value="UniProtKB-KW"/>
</dbReference>
<dbReference type="STRING" id="126957.T1JJZ0"/>
<dbReference type="eggNOG" id="KOG1462">
    <property type="taxonomic scope" value="Eukaryota"/>
</dbReference>
<protein>
    <recommendedName>
        <fullName evidence="6">Translation initiation factor eIF2B subunit gamma</fullName>
    </recommendedName>
    <alternativeName>
        <fullName evidence="7">eIF2B GDP-GTP exchange factor subunit gamma</fullName>
    </alternativeName>
</protein>
<dbReference type="EnsemblMetazoa" id="SMAR014170-RA">
    <property type="protein sequence ID" value="SMAR014170-PA"/>
    <property type="gene ID" value="SMAR014170"/>
</dbReference>
<name>T1JJZ0_STRMM</name>
<organism evidence="12 13">
    <name type="scientific">Strigamia maritima</name>
    <name type="common">European centipede</name>
    <name type="synonym">Geophilus maritimus</name>
    <dbReference type="NCBI Taxonomy" id="126957"/>
    <lineage>
        <taxon>Eukaryota</taxon>
        <taxon>Metazoa</taxon>
        <taxon>Ecdysozoa</taxon>
        <taxon>Arthropoda</taxon>
        <taxon>Myriapoda</taxon>
        <taxon>Chilopoda</taxon>
        <taxon>Pleurostigmophora</taxon>
        <taxon>Geophilomorpha</taxon>
        <taxon>Linotaeniidae</taxon>
        <taxon>Strigamia</taxon>
    </lineage>
</organism>
<dbReference type="EMBL" id="JH432213">
    <property type="status" value="NOT_ANNOTATED_CDS"/>
    <property type="molecule type" value="Genomic_DNA"/>
</dbReference>
<evidence type="ECO:0000256" key="2">
    <source>
        <dbReference type="ARBA" id="ARBA00007878"/>
    </source>
</evidence>
<evidence type="ECO:0000259" key="10">
    <source>
        <dbReference type="Pfam" id="PF00483"/>
    </source>
</evidence>
<keyword evidence="3" id="KW-0963">Cytoplasm</keyword>
<evidence type="ECO:0000256" key="5">
    <source>
        <dbReference type="ARBA" id="ARBA00022917"/>
    </source>
</evidence>
<dbReference type="PhylomeDB" id="T1JJZ0"/>
<dbReference type="Gene3D" id="2.160.10.10">
    <property type="entry name" value="Hexapeptide repeat proteins"/>
    <property type="match status" value="1"/>
</dbReference>
<dbReference type="InterPro" id="IPR051960">
    <property type="entry name" value="eIF2B_gamma"/>
</dbReference>
<dbReference type="CDD" id="cd04198">
    <property type="entry name" value="eIF-2B_gamma_N"/>
    <property type="match status" value="1"/>
</dbReference>
<evidence type="ECO:0000313" key="13">
    <source>
        <dbReference type="Proteomes" id="UP000014500"/>
    </source>
</evidence>
<keyword evidence="5" id="KW-0648">Protein biosynthesis</keyword>
<evidence type="ECO:0000256" key="7">
    <source>
        <dbReference type="ARBA" id="ARBA00044229"/>
    </source>
</evidence>
<reference evidence="12" key="2">
    <citation type="submission" date="2015-02" db="UniProtKB">
        <authorList>
            <consortium name="EnsemblMetazoa"/>
        </authorList>
    </citation>
    <scope>IDENTIFICATION</scope>
</reference>
<dbReference type="CDD" id="cd04652">
    <property type="entry name" value="LbH_eIF2B_gamma_C"/>
    <property type="match status" value="1"/>
</dbReference>
<dbReference type="GO" id="GO:0005851">
    <property type="term" value="C:eukaryotic translation initiation factor 2B complex"/>
    <property type="evidence" value="ECO:0007669"/>
    <property type="project" value="TreeGrafter"/>
</dbReference>
<feature type="domain" description="Nucleotidyl transferase" evidence="10">
    <location>
        <begin position="16"/>
        <end position="146"/>
    </location>
</feature>
<dbReference type="GO" id="GO:0002183">
    <property type="term" value="P:cytoplasmic translational initiation"/>
    <property type="evidence" value="ECO:0007669"/>
    <property type="project" value="TreeGrafter"/>
</dbReference>
<keyword evidence="13" id="KW-1185">Reference proteome</keyword>
<dbReference type="PANTHER" id="PTHR45989">
    <property type="entry name" value="TRANSLATION INITIATION FACTOR EIF-2B SUBUNIT GAMMA"/>
    <property type="match status" value="1"/>
</dbReference>
<dbReference type="Proteomes" id="UP000014500">
    <property type="component" value="Unassembled WGS sequence"/>
</dbReference>
<reference evidence="13" key="1">
    <citation type="submission" date="2011-05" db="EMBL/GenBank/DDBJ databases">
        <authorList>
            <person name="Richards S.R."/>
            <person name="Qu J."/>
            <person name="Jiang H."/>
            <person name="Jhangiani S.N."/>
            <person name="Agravi P."/>
            <person name="Goodspeed R."/>
            <person name="Gross S."/>
            <person name="Mandapat C."/>
            <person name="Jackson L."/>
            <person name="Mathew T."/>
            <person name="Pu L."/>
            <person name="Thornton R."/>
            <person name="Saada N."/>
            <person name="Wilczek-Boney K.B."/>
            <person name="Lee S."/>
            <person name="Kovar C."/>
            <person name="Wu Y."/>
            <person name="Scherer S.E."/>
            <person name="Worley K.C."/>
            <person name="Muzny D.M."/>
            <person name="Gibbs R."/>
        </authorList>
    </citation>
    <scope>NUCLEOTIDE SEQUENCE</scope>
    <source>
        <strain evidence="13">Brora</strain>
    </source>
</reference>
<keyword evidence="4" id="KW-0396">Initiation factor</keyword>
<dbReference type="SUPFAM" id="SSF53448">
    <property type="entry name" value="Nucleotide-diphospho-sugar transferases"/>
    <property type="match status" value="1"/>
</dbReference>
<dbReference type="GO" id="GO:0005829">
    <property type="term" value="C:cytosol"/>
    <property type="evidence" value="ECO:0007669"/>
    <property type="project" value="UniProtKB-SubCell"/>
</dbReference>
<evidence type="ECO:0000313" key="12">
    <source>
        <dbReference type="EnsemblMetazoa" id="SMAR014170-PA"/>
    </source>
</evidence>
<dbReference type="Gene3D" id="3.90.550.10">
    <property type="entry name" value="Spore Coat Polysaccharide Biosynthesis Protein SpsA, Chain A"/>
    <property type="match status" value="1"/>
</dbReference>
<comment type="similarity">
    <text evidence="2">Belongs to the eIF-2B gamma/epsilon subunits family.</text>
</comment>
<accession>T1JJZ0</accession>
<dbReference type="Pfam" id="PF25084">
    <property type="entry name" value="LbH_EIF2B"/>
    <property type="match status" value="1"/>
</dbReference>
<dbReference type="GO" id="GO:0005085">
    <property type="term" value="F:guanyl-nucleotide exchange factor activity"/>
    <property type="evidence" value="ECO:0007669"/>
    <property type="project" value="TreeGrafter"/>
</dbReference>
<evidence type="ECO:0000256" key="4">
    <source>
        <dbReference type="ARBA" id="ARBA00022540"/>
    </source>
</evidence>
<dbReference type="InterPro" id="IPR056764">
    <property type="entry name" value="LbH_EIF2B3/5"/>
</dbReference>
<evidence type="ECO:0000256" key="8">
    <source>
        <dbReference type="ARBA" id="ARBA00045373"/>
    </source>
</evidence>